<evidence type="ECO:0000313" key="3">
    <source>
        <dbReference type="Proteomes" id="UP000198601"/>
    </source>
</evidence>
<accession>A0A1G4SYM8</accession>
<dbReference type="InterPro" id="IPR055247">
    <property type="entry name" value="InsJ-like_HTH"/>
</dbReference>
<dbReference type="InterPro" id="IPR009057">
    <property type="entry name" value="Homeodomain-like_sf"/>
</dbReference>
<dbReference type="STRING" id="624147.SAMN04487970_10372"/>
<sequence>MRNQKKTDEIAAERFKLLSPLLASGLDAAKSAQLKSAICAHSGLSKRTLRRYPAQYRKDGFDGLKPKPKGRKPLPDTIPAEVLEEAILLRREVPKRSVWQIIQILEWDGKVTPGKLKRSTLQDRLTRRGYSSRQMRMYAGGGTATVCGKATSNSAPTRPSGLGTKRSKSTWYYSWMTQRAMFCTGPSMPRYVIQGELS</sequence>
<proteinExistence type="predicted"/>
<dbReference type="AlphaFoldDB" id="A0A1G4SYM8"/>
<feature type="domain" description="Insertion element IS150 protein InsJ-like helix-turn-helix" evidence="1">
    <location>
        <begin position="36"/>
        <end position="72"/>
    </location>
</feature>
<reference evidence="3" key="1">
    <citation type="submission" date="2016-10" db="EMBL/GenBank/DDBJ databases">
        <authorList>
            <person name="Varghese N."/>
            <person name="Submissions S."/>
        </authorList>
    </citation>
    <scope>NUCLEOTIDE SEQUENCE [LARGE SCALE GENOMIC DNA]</scope>
    <source>
        <strain evidence="3">CGMCC 1.8946</strain>
    </source>
</reference>
<gene>
    <name evidence="2" type="ORF">SAMN04487970_10372</name>
</gene>
<protein>
    <submittedName>
        <fullName evidence="2">Helix-turn-helix domain-containing protein</fullName>
    </submittedName>
</protein>
<dbReference type="Proteomes" id="UP000198601">
    <property type="component" value="Unassembled WGS sequence"/>
</dbReference>
<keyword evidence="3" id="KW-1185">Reference proteome</keyword>
<dbReference type="SUPFAM" id="SSF46689">
    <property type="entry name" value="Homeodomain-like"/>
    <property type="match status" value="1"/>
</dbReference>
<evidence type="ECO:0000259" key="1">
    <source>
        <dbReference type="Pfam" id="PF13518"/>
    </source>
</evidence>
<dbReference type="EMBL" id="FMTT01000037">
    <property type="protein sequence ID" value="SCW73665.1"/>
    <property type="molecule type" value="Genomic_DNA"/>
</dbReference>
<evidence type="ECO:0000313" key="2">
    <source>
        <dbReference type="EMBL" id="SCW73665.1"/>
    </source>
</evidence>
<dbReference type="Pfam" id="PF13518">
    <property type="entry name" value="HTH_28"/>
    <property type="match status" value="1"/>
</dbReference>
<organism evidence="2 3">
    <name type="scientific">Paenibacillus tianmuensis</name>
    <dbReference type="NCBI Taxonomy" id="624147"/>
    <lineage>
        <taxon>Bacteria</taxon>
        <taxon>Bacillati</taxon>
        <taxon>Bacillota</taxon>
        <taxon>Bacilli</taxon>
        <taxon>Bacillales</taxon>
        <taxon>Paenibacillaceae</taxon>
        <taxon>Paenibacillus</taxon>
    </lineage>
</organism>
<name>A0A1G4SYM8_9BACL</name>